<organism evidence="1 2">
    <name type="scientific">Candidatus Chryseobacterium massiliense</name>
    <dbReference type="NCBI Taxonomy" id="204089"/>
    <lineage>
        <taxon>Bacteria</taxon>
        <taxon>Pseudomonadati</taxon>
        <taxon>Bacteroidota</taxon>
        <taxon>Flavobacteriia</taxon>
        <taxon>Flavobacteriales</taxon>
        <taxon>Weeksellaceae</taxon>
        <taxon>Chryseobacterium group</taxon>
        <taxon>Chryseobacterium</taxon>
    </lineage>
</organism>
<dbReference type="EMBL" id="QNVU01000042">
    <property type="protein sequence ID" value="REC43518.1"/>
    <property type="molecule type" value="Genomic_DNA"/>
</dbReference>
<comment type="caution">
    <text evidence="1">The sequence shown here is derived from an EMBL/GenBank/DDBJ whole genome shotgun (WGS) entry which is preliminary data.</text>
</comment>
<keyword evidence="2" id="KW-1185">Reference proteome</keyword>
<evidence type="ECO:0000313" key="1">
    <source>
        <dbReference type="EMBL" id="REC43518.1"/>
    </source>
</evidence>
<protein>
    <submittedName>
        <fullName evidence="1">Uncharacterized protein</fullName>
    </submittedName>
</protein>
<reference evidence="1 2" key="1">
    <citation type="journal article" date="2004" name="Emerg. Infect. Dis.">
        <title>Amoebae-resisting bacteria isolated from human nasal swabs by amoebal coculture.</title>
        <authorList>
            <person name="Greub G."/>
            <person name="La Scola B."/>
            <person name="Raoult D."/>
        </authorList>
    </citation>
    <scope>NUCLEOTIDE SEQUENCE [LARGE SCALE GENOMIC DNA]</scope>
    <source>
        <strain evidence="1 2">CCUG 51329</strain>
    </source>
</reference>
<dbReference type="Pfam" id="PF19888">
    <property type="entry name" value="DUF6361"/>
    <property type="match status" value="1"/>
</dbReference>
<name>A0A3D9AQA4_9FLAO</name>
<dbReference type="AlphaFoldDB" id="A0A3D9AQA4"/>
<evidence type="ECO:0000313" key="2">
    <source>
        <dbReference type="Proteomes" id="UP000256924"/>
    </source>
</evidence>
<gene>
    <name evidence="1" type="ORF">DRF68_16710</name>
</gene>
<sequence>MIKGIGKTSQLSITELKLPLNKTKNMTQIGWIDFSSRDRERVKQIIERIRPEGQLDELGVGYLRDNISNLLFPGVSTIQTRAKYFFIVPYILLDYIRSLKNKNTKSTLLNHLQDQEHKIKNLLRNKYYGQNNTGIIGITLSESKRVKRNPSEIYWTGLNTFGCIRSQDLSTNQLSLKNYLNNIEKHQSTERSVVPDDENNDDIISWEDSIFGINVPSPEGNWNNIENLSIDLSLTEADFLKSQFLHFKNPVLQQSLIPSFVKNDRLKMLLFNCNNFQEFVVKALELDIADFIKNNLKTAYNFALIVEIAHLLYDDILQKKFHPDEYNKAFEKEALYLILNLEDKIIDKSSFDLENVFKLSHRRVQSAELFISEFWKLVQSTSSLMNLESSPLINLLKKREYQNKGRKSRLQQTKQYNSDILPNKRIGLTIFQYRFFNVKTLFRDIQNAS</sequence>
<accession>A0A3D9AQA4</accession>
<dbReference type="RefSeq" id="WP_116099570.1">
    <property type="nucleotide sequence ID" value="NZ_QNVU01000042.1"/>
</dbReference>
<proteinExistence type="predicted"/>
<dbReference type="InterPro" id="IPR045941">
    <property type="entry name" value="DUF6361"/>
</dbReference>
<dbReference type="Proteomes" id="UP000256924">
    <property type="component" value="Unassembled WGS sequence"/>
</dbReference>